<dbReference type="EMBL" id="LK028576">
    <property type="protein sequence ID" value="CDS16584.1"/>
    <property type="molecule type" value="Genomic_DNA"/>
</dbReference>
<proteinExistence type="predicted"/>
<sequence>MSLFHGQLSRARVPHPEPTRTEAQILLQSHPRYLFATIPLSIRCLGIKNHLSIRTLTLIITELHLNVLYVSFTY</sequence>
<evidence type="ECO:0000313" key="3">
    <source>
        <dbReference type="WBParaSite" id="EgrG_000901200"/>
    </source>
</evidence>
<reference evidence="1 2" key="1">
    <citation type="journal article" date="2013" name="Nature">
        <title>The genomes of four tapeworm species reveal adaptations to parasitism.</title>
        <authorList>
            <person name="Tsai I.J."/>
            <person name="Zarowiecki M."/>
            <person name="Holroyd N."/>
            <person name="Garciarrubio A."/>
            <person name="Sanchez-Flores A."/>
            <person name="Brooks K.L."/>
            <person name="Tracey A."/>
            <person name="Bobes R.J."/>
            <person name="Fragoso G."/>
            <person name="Sciutto E."/>
            <person name="Aslett M."/>
            <person name="Beasley H."/>
            <person name="Bennett H.M."/>
            <person name="Cai J."/>
            <person name="Camicia F."/>
            <person name="Clark R."/>
            <person name="Cucher M."/>
            <person name="De Silva N."/>
            <person name="Day T.A."/>
            <person name="Deplazes P."/>
            <person name="Estrada K."/>
            <person name="Fernandez C."/>
            <person name="Holland P.W."/>
            <person name="Hou J."/>
            <person name="Hu S."/>
            <person name="Huckvale T."/>
            <person name="Hung S.S."/>
            <person name="Kamenetzky L."/>
            <person name="Keane J.A."/>
            <person name="Kiss F."/>
            <person name="Koziol U."/>
            <person name="Lambert O."/>
            <person name="Liu K."/>
            <person name="Luo X."/>
            <person name="Luo Y."/>
            <person name="Macchiaroli N."/>
            <person name="Nichol S."/>
            <person name="Paps J."/>
            <person name="Parkinson J."/>
            <person name="Pouchkina-Stantcheva N."/>
            <person name="Riddiford N."/>
            <person name="Rosenzvit M."/>
            <person name="Salinas G."/>
            <person name="Wasmuth J.D."/>
            <person name="Zamanian M."/>
            <person name="Zheng Y."/>
            <person name="Cai X."/>
            <person name="Soberon X."/>
            <person name="Olson P.D."/>
            <person name="Laclette J.P."/>
            <person name="Brehm K."/>
            <person name="Berriman M."/>
            <person name="Garciarrubio A."/>
            <person name="Bobes R.J."/>
            <person name="Fragoso G."/>
            <person name="Sanchez-Flores A."/>
            <person name="Estrada K."/>
            <person name="Cevallos M.A."/>
            <person name="Morett E."/>
            <person name="Gonzalez V."/>
            <person name="Portillo T."/>
            <person name="Ochoa-Leyva A."/>
            <person name="Jose M.V."/>
            <person name="Sciutto E."/>
            <person name="Landa A."/>
            <person name="Jimenez L."/>
            <person name="Valdes V."/>
            <person name="Carrero J.C."/>
            <person name="Larralde C."/>
            <person name="Morales-Montor J."/>
            <person name="Limon-Lason J."/>
            <person name="Soberon X."/>
            <person name="Laclette J.P."/>
        </authorList>
    </citation>
    <scope>NUCLEOTIDE SEQUENCE [LARGE SCALE GENOMIC DNA]</scope>
</reference>
<evidence type="ECO:0000313" key="2">
    <source>
        <dbReference type="Proteomes" id="UP000492820"/>
    </source>
</evidence>
<organism evidence="1">
    <name type="scientific">Echinococcus granulosus</name>
    <name type="common">Hydatid tapeworm</name>
    <dbReference type="NCBI Taxonomy" id="6210"/>
    <lineage>
        <taxon>Eukaryota</taxon>
        <taxon>Metazoa</taxon>
        <taxon>Spiralia</taxon>
        <taxon>Lophotrochozoa</taxon>
        <taxon>Platyhelminthes</taxon>
        <taxon>Cestoda</taxon>
        <taxon>Eucestoda</taxon>
        <taxon>Cyclophyllidea</taxon>
        <taxon>Taeniidae</taxon>
        <taxon>Echinococcus</taxon>
        <taxon>Echinococcus granulosus group</taxon>
    </lineage>
</organism>
<evidence type="ECO:0000313" key="1">
    <source>
        <dbReference type="EMBL" id="CDS16584.1"/>
    </source>
</evidence>
<name>A0A068WFZ7_ECHGR</name>
<reference evidence="3" key="3">
    <citation type="submission" date="2020-10" db="UniProtKB">
        <authorList>
            <consortium name="WormBaseParasite"/>
        </authorList>
    </citation>
    <scope>IDENTIFICATION</scope>
</reference>
<dbReference type="WBParaSite" id="EgrG_000901200">
    <property type="protein sequence ID" value="EgrG_000901200"/>
    <property type="gene ID" value="EgrG_000901200"/>
</dbReference>
<dbReference type="Proteomes" id="UP000492820">
    <property type="component" value="Unassembled WGS sequence"/>
</dbReference>
<accession>A0A068WFZ7</accession>
<dbReference type="AlphaFoldDB" id="A0A068WFZ7"/>
<protein>
    <submittedName>
        <fullName evidence="3">Ovule protein</fullName>
    </submittedName>
</protein>
<reference evidence="1" key="2">
    <citation type="submission" date="2014-06" db="EMBL/GenBank/DDBJ databases">
        <authorList>
            <person name="Aslett M."/>
        </authorList>
    </citation>
    <scope>NUCLEOTIDE SEQUENCE</scope>
</reference>
<gene>
    <name evidence="1" type="ORF">EgrG_000901200</name>
</gene>